<dbReference type="GO" id="GO:0003960">
    <property type="term" value="F:quinone reductase (NADPH) activity"/>
    <property type="evidence" value="ECO:0007669"/>
    <property type="project" value="UniProtKB-EC"/>
</dbReference>
<dbReference type="EMBL" id="JAUSZV010000005">
    <property type="protein sequence ID" value="MDQ0904861.1"/>
    <property type="molecule type" value="Genomic_DNA"/>
</dbReference>
<keyword evidence="2 4" id="KW-0560">Oxidoreductase</keyword>
<dbReference type="Gene3D" id="3.90.180.10">
    <property type="entry name" value="Medium-chain alcohol dehydrogenases, catalytic domain"/>
    <property type="match status" value="1"/>
</dbReference>
<evidence type="ECO:0000256" key="2">
    <source>
        <dbReference type="ARBA" id="ARBA00023002"/>
    </source>
</evidence>
<dbReference type="SUPFAM" id="SSF51735">
    <property type="entry name" value="NAD(P)-binding Rossmann-fold domains"/>
    <property type="match status" value="1"/>
</dbReference>
<dbReference type="EC" id="1.6.5.5" evidence="4"/>
<dbReference type="Proteomes" id="UP001234216">
    <property type="component" value="Unassembled WGS sequence"/>
</dbReference>
<dbReference type="InterPro" id="IPR013149">
    <property type="entry name" value="ADH-like_C"/>
</dbReference>
<dbReference type="SMART" id="SM00829">
    <property type="entry name" value="PKS_ER"/>
    <property type="match status" value="1"/>
</dbReference>
<proteinExistence type="predicted"/>
<dbReference type="AlphaFoldDB" id="A0AAW8F478"/>
<dbReference type="PANTHER" id="PTHR48106:SF13">
    <property type="entry name" value="QUINONE OXIDOREDUCTASE-RELATED"/>
    <property type="match status" value="1"/>
</dbReference>
<dbReference type="InterPro" id="IPR020843">
    <property type="entry name" value="ER"/>
</dbReference>
<evidence type="ECO:0000256" key="1">
    <source>
        <dbReference type="ARBA" id="ARBA00022857"/>
    </source>
</evidence>
<evidence type="ECO:0000259" key="3">
    <source>
        <dbReference type="SMART" id="SM00829"/>
    </source>
</evidence>
<dbReference type="GO" id="GO:0005829">
    <property type="term" value="C:cytosol"/>
    <property type="evidence" value="ECO:0007669"/>
    <property type="project" value="TreeGrafter"/>
</dbReference>
<keyword evidence="1" id="KW-0521">NADP</keyword>
<reference evidence="4" key="1">
    <citation type="submission" date="2023-07" db="EMBL/GenBank/DDBJ databases">
        <title>Comparative genomics of wheat-associated soil bacteria to identify genetic determinants of phenazine resistance.</title>
        <authorList>
            <person name="Mouncey N."/>
        </authorList>
    </citation>
    <scope>NUCLEOTIDE SEQUENCE</scope>
    <source>
        <strain evidence="4">V4I22</strain>
    </source>
</reference>
<dbReference type="GO" id="GO:0070402">
    <property type="term" value="F:NADPH binding"/>
    <property type="evidence" value="ECO:0007669"/>
    <property type="project" value="TreeGrafter"/>
</dbReference>
<dbReference type="GO" id="GO:0035925">
    <property type="term" value="F:mRNA 3'-UTR AU-rich region binding"/>
    <property type="evidence" value="ECO:0007669"/>
    <property type="project" value="TreeGrafter"/>
</dbReference>
<name>A0AAW8F478_9ACTN</name>
<dbReference type="RefSeq" id="WP_306972378.1">
    <property type="nucleotide sequence ID" value="NZ_JAUSYQ010000002.1"/>
</dbReference>
<comment type="caution">
    <text evidence="4">The sequence shown here is derived from an EMBL/GenBank/DDBJ whole genome shotgun (WGS) entry which is preliminary data.</text>
</comment>
<protein>
    <submittedName>
        <fullName evidence="4">NADPH2:quinone reductase</fullName>
        <ecNumber evidence="4">1.6.5.5</ecNumber>
    </submittedName>
</protein>
<evidence type="ECO:0000313" key="4">
    <source>
        <dbReference type="EMBL" id="MDQ0904861.1"/>
    </source>
</evidence>
<feature type="domain" description="Enoyl reductase (ER)" evidence="3">
    <location>
        <begin position="11"/>
        <end position="316"/>
    </location>
</feature>
<dbReference type="SUPFAM" id="SSF50129">
    <property type="entry name" value="GroES-like"/>
    <property type="match status" value="1"/>
</dbReference>
<accession>A0AAW8F478</accession>
<dbReference type="Gene3D" id="3.40.50.720">
    <property type="entry name" value="NAD(P)-binding Rossmann-like Domain"/>
    <property type="match status" value="1"/>
</dbReference>
<dbReference type="Pfam" id="PF00107">
    <property type="entry name" value="ADH_zinc_N"/>
    <property type="match status" value="1"/>
</dbReference>
<organism evidence="4 5">
    <name type="scientific">Streptomyces canus</name>
    <dbReference type="NCBI Taxonomy" id="58343"/>
    <lineage>
        <taxon>Bacteria</taxon>
        <taxon>Bacillati</taxon>
        <taxon>Actinomycetota</taxon>
        <taxon>Actinomycetes</taxon>
        <taxon>Kitasatosporales</taxon>
        <taxon>Streptomycetaceae</taxon>
        <taxon>Streptomyces</taxon>
        <taxon>Streptomyces aurantiacus group</taxon>
    </lineage>
</organism>
<dbReference type="Pfam" id="PF08240">
    <property type="entry name" value="ADH_N"/>
    <property type="match status" value="1"/>
</dbReference>
<dbReference type="InterPro" id="IPR013154">
    <property type="entry name" value="ADH-like_N"/>
</dbReference>
<gene>
    <name evidence="4" type="ORF">QFZ22_000846</name>
</gene>
<sequence length="318" mass="32897">MAKIIRIYEHGEPSVLRVEAADIAEPGPGEVKIRQEAIGVNFFDTMLRDGRVNGPLPMVLGSEGSGVVEAVGADTAEFRVGDRVAYFASMGAYASERLIDARSLIALPQDISNEQAAAFLAKGLTAWMGLRALHDIAPGEVVLVSGASGNVGSILSRWAKALGATVIGVAGSKGKLEKVRAGADQALYAQDPEALAKIRAIAPDGVDVVFDFVGNAMAELSAAAVRSGGEIVAIGAASGQSQPDAAEVARRGIKVVSGGVQDHVNSATVGDASGQLFQAMRDGLFHDLGITRYAFTDAARAHEDIAARQLSGLPVLIV</sequence>
<dbReference type="PANTHER" id="PTHR48106">
    <property type="entry name" value="QUINONE OXIDOREDUCTASE PIG3-RELATED"/>
    <property type="match status" value="1"/>
</dbReference>
<dbReference type="InterPro" id="IPR011032">
    <property type="entry name" value="GroES-like_sf"/>
</dbReference>
<evidence type="ECO:0000313" key="5">
    <source>
        <dbReference type="Proteomes" id="UP001234216"/>
    </source>
</evidence>
<dbReference type="InterPro" id="IPR036291">
    <property type="entry name" value="NAD(P)-bd_dom_sf"/>
</dbReference>